<feature type="compositionally biased region" description="Polar residues" evidence="1">
    <location>
        <begin position="1"/>
        <end position="21"/>
    </location>
</feature>
<reference evidence="2" key="1">
    <citation type="submission" date="2021-04" db="EMBL/GenBank/DDBJ databases">
        <authorList>
            <person name="Rodrigo-Torres L."/>
            <person name="Arahal R. D."/>
            <person name="Lucena T."/>
        </authorList>
    </citation>
    <scope>NUCLEOTIDE SEQUENCE</scope>
    <source>
        <strain evidence="2">CECT 9275</strain>
    </source>
</reference>
<name>A0A916ND28_9BACT</name>
<dbReference type="AlphaFoldDB" id="A0A916ND28"/>
<organism evidence="2 3">
    <name type="scientific">Dyadobacter helix</name>
    <dbReference type="NCBI Taxonomy" id="2822344"/>
    <lineage>
        <taxon>Bacteria</taxon>
        <taxon>Pseudomonadati</taxon>
        <taxon>Bacteroidota</taxon>
        <taxon>Cytophagia</taxon>
        <taxon>Cytophagales</taxon>
        <taxon>Spirosomataceae</taxon>
        <taxon>Dyadobacter</taxon>
    </lineage>
</organism>
<proteinExistence type="predicted"/>
<gene>
    <name evidence="2" type="ORF">DYBT9275_03610</name>
</gene>
<accession>A0A916ND28</accession>
<evidence type="ECO:0000313" key="3">
    <source>
        <dbReference type="Proteomes" id="UP000680038"/>
    </source>
</evidence>
<evidence type="ECO:0000256" key="1">
    <source>
        <dbReference type="SAM" id="MobiDB-lite"/>
    </source>
</evidence>
<dbReference type="Proteomes" id="UP000680038">
    <property type="component" value="Unassembled WGS sequence"/>
</dbReference>
<feature type="region of interest" description="Disordered" evidence="1">
    <location>
        <begin position="1"/>
        <end position="30"/>
    </location>
</feature>
<protein>
    <submittedName>
        <fullName evidence="2">Uncharacterized protein</fullName>
    </submittedName>
</protein>
<sequence>MVHTANNRNNGPENPYEISTNTRDKASADGTLAGKISNEMYMQKINRLRKWNKGYAWANAGLTE</sequence>
<keyword evidence="3" id="KW-1185">Reference proteome</keyword>
<comment type="caution">
    <text evidence="2">The sequence shown here is derived from an EMBL/GenBank/DDBJ whole genome shotgun (WGS) entry which is preliminary data.</text>
</comment>
<dbReference type="EMBL" id="CAJRAF010000002">
    <property type="protein sequence ID" value="CAG5005585.1"/>
    <property type="molecule type" value="Genomic_DNA"/>
</dbReference>
<evidence type="ECO:0000313" key="2">
    <source>
        <dbReference type="EMBL" id="CAG5005585.1"/>
    </source>
</evidence>